<sequence length="84" mass="9807">MFLMHKPSGTLVEILTLDRLFNPCIKEVMGVTHAGEELQEPDSYMKWEMMFPSGESLPRCWLDSHYRDTEHYIRNQEFSVVGNG</sequence>
<dbReference type="RefSeq" id="WP_062249231.1">
    <property type="nucleotide sequence ID" value="NZ_MRCA01000001.1"/>
</dbReference>
<gene>
    <name evidence="1" type="ORF">NIES592_01585</name>
</gene>
<keyword evidence="2" id="KW-1185">Reference proteome</keyword>
<comment type="caution">
    <text evidence="1">The sequence shown here is derived from an EMBL/GenBank/DDBJ whole genome shotgun (WGS) entry which is preliminary data.</text>
</comment>
<organism evidence="1 2">
    <name type="scientific">Fischerella major NIES-592</name>
    <dbReference type="NCBI Taxonomy" id="210994"/>
    <lineage>
        <taxon>Bacteria</taxon>
        <taxon>Bacillati</taxon>
        <taxon>Cyanobacteriota</taxon>
        <taxon>Cyanophyceae</taxon>
        <taxon>Nostocales</taxon>
        <taxon>Hapalosiphonaceae</taxon>
        <taxon>Fischerella</taxon>
    </lineage>
</organism>
<protein>
    <submittedName>
        <fullName evidence="1">Acetyltransferase</fullName>
    </submittedName>
</protein>
<dbReference type="Proteomes" id="UP000186391">
    <property type="component" value="Unassembled WGS sequence"/>
</dbReference>
<name>A0A1U7H535_9CYAN</name>
<dbReference type="AlphaFoldDB" id="A0A1U7H535"/>
<keyword evidence="1" id="KW-0808">Transferase</keyword>
<evidence type="ECO:0000313" key="2">
    <source>
        <dbReference type="Proteomes" id="UP000186391"/>
    </source>
</evidence>
<dbReference type="OrthoDB" id="9810649at2"/>
<evidence type="ECO:0000313" key="1">
    <source>
        <dbReference type="EMBL" id="OKH16362.1"/>
    </source>
</evidence>
<dbReference type="GO" id="GO:0016740">
    <property type="term" value="F:transferase activity"/>
    <property type="evidence" value="ECO:0007669"/>
    <property type="project" value="UniProtKB-KW"/>
</dbReference>
<accession>A0A1U7H535</accession>
<dbReference type="EMBL" id="MRCA01000001">
    <property type="protein sequence ID" value="OKH16362.1"/>
    <property type="molecule type" value="Genomic_DNA"/>
</dbReference>
<proteinExistence type="predicted"/>
<reference evidence="1 2" key="1">
    <citation type="submission" date="2016-11" db="EMBL/GenBank/DDBJ databases">
        <title>Draft Genome Sequences of Nine Cyanobacterial Strains from Diverse Habitats.</title>
        <authorList>
            <person name="Zhu T."/>
            <person name="Hou S."/>
            <person name="Lu X."/>
            <person name="Hess W.R."/>
        </authorList>
    </citation>
    <scope>NUCLEOTIDE SEQUENCE [LARGE SCALE GENOMIC DNA]</scope>
    <source>
        <strain evidence="1 2">NIES-592</strain>
    </source>
</reference>